<feature type="compositionally biased region" description="Basic and acidic residues" evidence="1">
    <location>
        <begin position="418"/>
        <end position="434"/>
    </location>
</feature>
<comment type="caution">
    <text evidence="2">The sequence shown here is derived from an EMBL/GenBank/DDBJ whole genome shotgun (WGS) entry which is preliminary data.</text>
</comment>
<accession>A0AA39PA77</accession>
<evidence type="ECO:0000256" key="1">
    <source>
        <dbReference type="SAM" id="MobiDB-lite"/>
    </source>
</evidence>
<evidence type="ECO:0000313" key="3">
    <source>
        <dbReference type="Proteomes" id="UP001175227"/>
    </source>
</evidence>
<reference evidence="2" key="1">
    <citation type="submission" date="2023-06" db="EMBL/GenBank/DDBJ databases">
        <authorList>
            <consortium name="Lawrence Berkeley National Laboratory"/>
            <person name="Ahrendt S."/>
            <person name="Sahu N."/>
            <person name="Indic B."/>
            <person name="Wong-Bajracharya J."/>
            <person name="Merenyi Z."/>
            <person name="Ke H.-M."/>
            <person name="Monk M."/>
            <person name="Kocsube S."/>
            <person name="Drula E."/>
            <person name="Lipzen A."/>
            <person name="Balint B."/>
            <person name="Henrissat B."/>
            <person name="Andreopoulos B."/>
            <person name="Martin F.M."/>
            <person name="Harder C.B."/>
            <person name="Rigling D."/>
            <person name="Ford K.L."/>
            <person name="Foster G.D."/>
            <person name="Pangilinan J."/>
            <person name="Papanicolaou A."/>
            <person name="Barry K."/>
            <person name="LaButti K."/>
            <person name="Viragh M."/>
            <person name="Koriabine M."/>
            <person name="Yan M."/>
            <person name="Riley R."/>
            <person name="Champramary S."/>
            <person name="Plett K.L."/>
            <person name="Tsai I.J."/>
            <person name="Slot J."/>
            <person name="Sipos G."/>
            <person name="Plett J."/>
            <person name="Nagy L.G."/>
            <person name="Grigoriev I.V."/>
        </authorList>
    </citation>
    <scope>NUCLEOTIDE SEQUENCE</scope>
    <source>
        <strain evidence="2">ICMP 16352</strain>
    </source>
</reference>
<dbReference type="Proteomes" id="UP001175227">
    <property type="component" value="Unassembled WGS sequence"/>
</dbReference>
<dbReference type="AlphaFoldDB" id="A0AA39PA77"/>
<sequence length="567" mass="62210">MISGEEHEEEPPQGPLDVTTEPPLTPMVLSPHRDSSHTPSSPLRPRDFSPLPEDVQTPTVIDLPVSAARDEPMVVDTRPTATPDRAIGIKLEQVAYVLTDHRTTTPGAELDHDVGRDISTDSQPNAEINIELDANSEIHEAESDTQVYPEVDEAHEPQIDEVPEPDVHEAPEPGIEEVPELEIRRVGDVEVDEALAELPHVDAHAPEVGMEPQEVTTVTQVHVETQALPDDEEVHSEPIQDRVDHDGQIHAEVDARDISDVALDGQVVIDVPIESEARMEARPSSHGVPAATLRDQVDINISVEPEADMELQGSPEAEMTVQIRASSRHTTPSTHLDDDGTPVGNVDASTDDIHPPEAVVESQTEAVNVGPESTPTDDGSMPRQEEAVQERLEPPGDQADVEMEDATSAEASAPEVDMSDKIETRADSDTRTEEDIQAEAAIVHEDAPVTEATNEVKQEEDTAQDDESSEDEQELIRRRIEEARLVRDRHGRTVEDLMMMPNYNVIEDQDRGGFIVEEIVTPTSRRAKYKQRKSLNEGPPSFDRTLGNINLKPGEKLESGTLGECLA</sequence>
<proteinExistence type="predicted"/>
<feature type="compositionally biased region" description="Basic and acidic residues" evidence="1">
    <location>
        <begin position="383"/>
        <end position="394"/>
    </location>
</feature>
<feature type="compositionally biased region" description="Polar residues" evidence="1">
    <location>
        <begin position="361"/>
        <end position="377"/>
    </location>
</feature>
<feature type="compositionally biased region" description="Polar residues" evidence="1">
    <location>
        <begin position="324"/>
        <end position="334"/>
    </location>
</feature>
<keyword evidence="3" id="KW-1185">Reference proteome</keyword>
<organism evidence="2 3">
    <name type="scientific">Armillaria novae-zelandiae</name>
    <dbReference type="NCBI Taxonomy" id="153914"/>
    <lineage>
        <taxon>Eukaryota</taxon>
        <taxon>Fungi</taxon>
        <taxon>Dikarya</taxon>
        <taxon>Basidiomycota</taxon>
        <taxon>Agaricomycotina</taxon>
        <taxon>Agaricomycetes</taxon>
        <taxon>Agaricomycetidae</taxon>
        <taxon>Agaricales</taxon>
        <taxon>Marasmiineae</taxon>
        <taxon>Physalacriaceae</taxon>
        <taxon>Armillaria</taxon>
    </lineage>
</organism>
<gene>
    <name evidence="2" type="ORF">IW261DRAFT_123918</name>
</gene>
<feature type="region of interest" description="Disordered" evidence="1">
    <location>
        <begin position="324"/>
        <end position="475"/>
    </location>
</feature>
<name>A0AA39PA77_9AGAR</name>
<feature type="region of interest" description="Disordered" evidence="1">
    <location>
        <begin position="527"/>
        <end position="567"/>
    </location>
</feature>
<evidence type="ECO:0000313" key="2">
    <source>
        <dbReference type="EMBL" id="KAK0480294.1"/>
    </source>
</evidence>
<feature type="compositionally biased region" description="Acidic residues" evidence="1">
    <location>
        <begin position="461"/>
        <end position="473"/>
    </location>
</feature>
<feature type="compositionally biased region" description="Acidic residues" evidence="1">
    <location>
        <begin position="1"/>
        <end position="11"/>
    </location>
</feature>
<protein>
    <submittedName>
        <fullName evidence="2">Uncharacterized protein</fullName>
    </submittedName>
</protein>
<dbReference type="EMBL" id="JAUEPR010000010">
    <property type="protein sequence ID" value="KAK0480294.1"/>
    <property type="molecule type" value="Genomic_DNA"/>
</dbReference>
<feature type="region of interest" description="Disordered" evidence="1">
    <location>
        <begin position="1"/>
        <end position="66"/>
    </location>
</feature>
<feature type="region of interest" description="Disordered" evidence="1">
    <location>
        <begin position="155"/>
        <end position="178"/>
    </location>
</feature>